<feature type="active site" description="Nucleophile" evidence="10">
    <location>
        <position position="277"/>
    </location>
</feature>
<dbReference type="InterPro" id="IPR017476">
    <property type="entry name" value="UDP-Glc/GDP-Man"/>
</dbReference>
<dbReference type="InterPro" id="IPR014027">
    <property type="entry name" value="UDP-Glc/GDP-Man_DH_C"/>
</dbReference>
<evidence type="ECO:0000256" key="9">
    <source>
        <dbReference type="PIRNR" id="PIRNR000124"/>
    </source>
</evidence>
<proteinExistence type="inferred from homology"/>
<dbReference type="PIRSF" id="PIRSF000124">
    <property type="entry name" value="UDPglc_GDPman_dh"/>
    <property type="match status" value="1"/>
</dbReference>
<comment type="function">
    <text evidence="8">Catalyzes the conversion of UDP-glucose into UDP-glucuronate, one of the precursors of teichuronic acid.</text>
</comment>
<dbReference type="Pfam" id="PF03720">
    <property type="entry name" value="UDPG_MGDP_dh_C"/>
    <property type="match status" value="1"/>
</dbReference>
<evidence type="ECO:0000313" key="17">
    <source>
        <dbReference type="Proteomes" id="UP000321392"/>
    </source>
</evidence>
<evidence type="ECO:0000256" key="11">
    <source>
        <dbReference type="PIRSR" id="PIRSR500133-2"/>
    </source>
</evidence>
<evidence type="ECO:0000256" key="5">
    <source>
        <dbReference type="ARBA" id="ARBA00023002"/>
    </source>
</evidence>
<dbReference type="UniPathway" id="UPA00038">
    <property type="reaction ID" value="UER00491"/>
</dbReference>
<evidence type="ECO:0000256" key="2">
    <source>
        <dbReference type="ARBA" id="ARBA00006601"/>
    </source>
</evidence>
<comment type="pathway">
    <text evidence="1">Nucleotide-sugar biosynthesis; UDP-alpha-D-glucuronate biosynthesis; UDP-alpha-D-glucuronate from UDP-alpha-D-glucose: step 1/1.</text>
</comment>
<gene>
    <name evidence="14" type="ORF">DFR66_101316</name>
    <name evidence="15" type="ORF">IQ02_00312</name>
</gene>
<dbReference type="Proteomes" id="UP000321392">
    <property type="component" value="Unassembled WGS sequence"/>
</dbReference>
<dbReference type="AlphaFoldDB" id="A0A562Q631"/>
<dbReference type="FunFam" id="1.20.5.100:FF:000001">
    <property type="entry name" value="UDP-glucose 6-dehydrogenase"/>
    <property type="match status" value="1"/>
</dbReference>
<evidence type="ECO:0000256" key="4">
    <source>
        <dbReference type="ARBA" id="ARBA00015132"/>
    </source>
</evidence>
<dbReference type="GO" id="GO:0051287">
    <property type="term" value="F:NAD binding"/>
    <property type="evidence" value="ECO:0007669"/>
    <property type="project" value="InterPro"/>
</dbReference>
<dbReference type="InterPro" id="IPR008927">
    <property type="entry name" value="6-PGluconate_DH-like_C_sf"/>
</dbReference>
<accession>A0A562Q631</accession>
<evidence type="ECO:0000313" key="14">
    <source>
        <dbReference type="EMBL" id="RDI58388.1"/>
    </source>
</evidence>
<dbReference type="Gene3D" id="3.40.50.720">
    <property type="entry name" value="NAD(P)-binding Rossmann-like Domain"/>
    <property type="match status" value="2"/>
</dbReference>
<feature type="binding site" evidence="11">
    <location>
        <position position="443"/>
    </location>
    <ligand>
        <name>substrate</name>
    </ligand>
</feature>
<feature type="binding site" evidence="11">
    <location>
        <begin position="339"/>
        <end position="340"/>
    </location>
    <ligand>
        <name>substrate</name>
    </ligand>
</feature>
<dbReference type="InterPro" id="IPR036291">
    <property type="entry name" value="NAD(P)-bd_dom_sf"/>
</dbReference>
<dbReference type="EMBL" id="VLKX01000001">
    <property type="protein sequence ID" value="TWI52173.1"/>
    <property type="molecule type" value="Genomic_DNA"/>
</dbReference>
<comment type="similarity">
    <text evidence="2 9">Belongs to the UDP-glucose/GDP-mannose dehydrogenase family.</text>
</comment>
<dbReference type="GO" id="GO:0006065">
    <property type="term" value="P:UDP-glucuronate biosynthetic process"/>
    <property type="evidence" value="ECO:0007669"/>
    <property type="project" value="UniProtKB-UniPathway"/>
</dbReference>
<evidence type="ECO:0000256" key="3">
    <source>
        <dbReference type="ARBA" id="ARBA00012954"/>
    </source>
</evidence>
<dbReference type="Proteomes" id="UP000254518">
    <property type="component" value="Unassembled WGS sequence"/>
</dbReference>
<organism evidence="15 17">
    <name type="scientific">Flavobacterium glaciei</name>
    <dbReference type="NCBI Taxonomy" id="386300"/>
    <lineage>
        <taxon>Bacteria</taxon>
        <taxon>Pseudomonadati</taxon>
        <taxon>Bacteroidota</taxon>
        <taxon>Flavobacteriia</taxon>
        <taxon>Flavobacteriales</taxon>
        <taxon>Flavobacteriaceae</taxon>
        <taxon>Flavobacterium</taxon>
    </lineage>
</organism>
<dbReference type="SUPFAM" id="SSF51735">
    <property type="entry name" value="NAD(P)-binding Rossmann-fold domains"/>
    <property type="match status" value="1"/>
</dbReference>
<reference evidence="15 17" key="1">
    <citation type="journal article" date="2015" name="Stand. Genomic Sci.">
        <title>Genomic Encyclopedia of Bacterial and Archaeal Type Strains, Phase III: the genomes of soil and plant-associated and newly described type strains.</title>
        <authorList>
            <person name="Whitman W.B."/>
            <person name="Woyke T."/>
            <person name="Klenk H.P."/>
            <person name="Zhou Y."/>
            <person name="Lilburn T.G."/>
            <person name="Beck B.J."/>
            <person name="De Vos P."/>
            <person name="Vandamme P."/>
            <person name="Eisen J.A."/>
            <person name="Garrity G."/>
            <person name="Hugenholtz P."/>
            <person name="Kyrpides N.C."/>
        </authorList>
    </citation>
    <scope>NUCLEOTIDE SEQUENCE [LARGE SCALE GENOMIC DNA]</scope>
    <source>
        <strain evidence="15 17">CGMCC 1.5380</strain>
    </source>
</reference>
<dbReference type="RefSeq" id="WP_114753092.1">
    <property type="nucleotide sequence ID" value="NZ_QQBA01000001.1"/>
</dbReference>
<evidence type="ECO:0000256" key="10">
    <source>
        <dbReference type="PIRSR" id="PIRSR500133-1"/>
    </source>
</evidence>
<dbReference type="InterPro" id="IPR014026">
    <property type="entry name" value="UDP-Glc/GDP-Man_DH_dimer"/>
</dbReference>
<dbReference type="SUPFAM" id="SSF52413">
    <property type="entry name" value="UDP-glucose/GDP-mannose dehydrogenase C-terminal domain"/>
    <property type="match status" value="1"/>
</dbReference>
<keyword evidence="5" id="KW-0560">Oxidoreductase</keyword>
<dbReference type="EMBL" id="QQBA01000001">
    <property type="protein sequence ID" value="RDI58388.1"/>
    <property type="molecule type" value="Genomic_DNA"/>
</dbReference>
<dbReference type="OrthoDB" id="9803238at2"/>
<feature type="binding site" evidence="12">
    <location>
        <position position="347"/>
    </location>
    <ligand>
        <name>NAD(+)</name>
        <dbReference type="ChEBI" id="CHEBI:57540"/>
    </ligand>
</feature>
<feature type="domain" description="UDP-glucose/GDP-mannose dehydrogenase C-terminal" evidence="13">
    <location>
        <begin position="333"/>
        <end position="448"/>
    </location>
</feature>
<name>A0A562Q631_9FLAO</name>
<evidence type="ECO:0000256" key="12">
    <source>
        <dbReference type="PIRSR" id="PIRSR500133-3"/>
    </source>
</evidence>
<comment type="catalytic activity">
    <reaction evidence="7">
        <text>UDP-alpha-D-glucose + 2 NAD(+) + H2O = UDP-alpha-D-glucuronate + 2 NADH + 3 H(+)</text>
        <dbReference type="Rhea" id="RHEA:23596"/>
        <dbReference type="ChEBI" id="CHEBI:15377"/>
        <dbReference type="ChEBI" id="CHEBI:15378"/>
        <dbReference type="ChEBI" id="CHEBI:57540"/>
        <dbReference type="ChEBI" id="CHEBI:57945"/>
        <dbReference type="ChEBI" id="CHEBI:58052"/>
        <dbReference type="ChEBI" id="CHEBI:58885"/>
        <dbReference type="EC" id="1.1.1.22"/>
    </reaction>
</comment>
<evidence type="ECO:0000313" key="16">
    <source>
        <dbReference type="Proteomes" id="UP000254518"/>
    </source>
</evidence>
<feature type="binding site" evidence="12">
    <location>
        <begin position="91"/>
        <end position="95"/>
    </location>
    <ligand>
        <name>NAD(+)</name>
        <dbReference type="ChEBI" id="CHEBI:57540"/>
    </ligand>
</feature>
<comment type="caution">
    <text evidence="15">The sequence shown here is derived from an EMBL/GenBank/DDBJ whole genome shotgun (WGS) entry which is preliminary data.</text>
</comment>
<dbReference type="Pfam" id="PF03721">
    <property type="entry name" value="UDPG_MGDP_dh_N"/>
    <property type="match status" value="1"/>
</dbReference>
<keyword evidence="16" id="KW-1185">Reference proteome</keyword>
<dbReference type="SMART" id="SM00984">
    <property type="entry name" value="UDPG_MGDP_dh_C"/>
    <property type="match status" value="1"/>
</dbReference>
<feature type="binding site" evidence="12">
    <location>
        <begin position="10"/>
        <end position="15"/>
    </location>
    <ligand>
        <name>NAD(+)</name>
        <dbReference type="ChEBI" id="CHEBI:57540"/>
    </ligand>
</feature>
<dbReference type="Pfam" id="PF00984">
    <property type="entry name" value="UDPG_MGDP_dh"/>
    <property type="match status" value="1"/>
</dbReference>
<dbReference type="InterPro" id="IPR028356">
    <property type="entry name" value="UDPglc_DH_euk"/>
</dbReference>
<dbReference type="NCBIfam" id="TIGR03026">
    <property type="entry name" value="NDP-sugDHase"/>
    <property type="match status" value="1"/>
</dbReference>
<evidence type="ECO:0000256" key="7">
    <source>
        <dbReference type="ARBA" id="ARBA00047473"/>
    </source>
</evidence>
<dbReference type="SUPFAM" id="SSF48179">
    <property type="entry name" value="6-phosphogluconate dehydrogenase C-terminal domain-like"/>
    <property type="match status" value="1"/>
</dbReference>
<dbReference type="FunFam" id="3.40.50.720:FF:000114">
    <property type="entry name" value="UDP-glucose 6-dehydrogenase"/>
    <property type="match status" value="1"/>
</dbReference>
<reference evidence="14 16" key="2">
    <citation type="submission" date="2018-07" db="EMBL/GenBank/DDBJ databases">
        <title>Genomic Encyclopedia of Type Strains, Phase IV (KMG-IV): sequencing the most valuable type-strain genomes for metagenomic binning, comparative biology and taxonomic classification.</title>
        <authorList>
            <person name="Goeker M."/>
        </authorList>
    </citation>
    <scope>NUCLEOTIDE SEQUENCE [LARGE SCALE GENOMIC DNA]</scope>
    <source>
        <strain evidence="14 16">DSM 19728</strain>
    </source>
</reference>
<feature type="binding site" evidence="11">
    <location>
        <position position="261"/>
    </location>
    <ligand>
        <name>substrate</name>
    </ligand>
</feature>
<feature type="binding site" evidence="11">
    <location>
        <begin position="162"/>
        <end position="166"/>
    </location>
    <ligand>
        <name>substrate</name>
    </ligand>
</feature>
<feature type="binding site" evidence="12">
    <location>
        <begin position="277"/>
        <end position="280"/>
    </location>
    <ligand>
        <name>NAD(+)</name>
        <dbReference type="ChEBI" id="CHEBI:57540"/>
    </ligand>
</feature>
<dbReference type="PANTHER" id="PTHR11374:SF3">
    <property type="entry name" value="UDP-GLUCOSE 6-DEHYDROGENASE"/>
    <property type="match status" value="1"/>
</dbReference>
<dbReference type="Gene3D" id="1.20.5.100">
    <property type="entry name" value="Cytochrome c1, transmembrane anchor, C-terminal"/>
    <property type="match status" value="1"/>
</dbReference>
<feature type="binding site" evidence="12">
    <location>
        <position position="35"/>
    </location>
    <ligand>
        <name>NAD(+)</name>
        <dbReference type="ChEBI" id="CHEBI:57540"/>
    </ligand>
</feature>
<evidence type="ECO:0000259" key="13">
    <source>
        <dbReference type="SMART" id="SM00984"/>
    </source>
</evidence>
<keyword evidence="6 12" id="KW-0520">NAD</keyword>
<feature type="binding site" evidence="12">
    <location>
        <position position="166"/>
    </location>
    <ligand>
        <name>NAD(+)</name>
        <dbReference type="ChEBI" id="CHEBI:57540"/>
    </ligand>
</feature>
<sequence length="463" mass="51214">MKITKICCIGAGYVGGPTMAVIAQKCPQIQVTVVDLNEERINAWNDENVDNIPIYEPGLSEIVADARGRNLFFSTNVEKAIDEAQIIFISVNTPTKTYGKGKGMAADLKYIELCARQIAKVARDNKIVVEKSTLPVRTAEAIKSILDNTGNGVQFQILSNPEFLAEGTAVQDLLNPDRILIGGDSSVEGQKAIQALVDVYSNWVATDKILTTNVWSSELSKLTANAFLAQRISSINAMSELCEKTGANVNEVAKAIGMDSRIGSKFLKASVGFGGSCFQKDILNLVYIAKSYGLHEVADYWEQVIIMNDHQKRRFSNNIVQTLYNTVSDKKVTFLGWAFKKDTNDTRESAAIYVADDLINEHAKIAVYDPKVSNKKIIDDLNYLETRSAELNSNSVSSFDNPYDACNNAHAIAVLTEWDEFKNYDWKKIYDSMQKPAFVFDGRNLLNASELKAIGFVYQSIGS</sequence>
<evidence type="ECO:0000313" key="15">
    <source>
        <dbReference type="EMBL" id="TWI52173.1"/>
    </source>
</evidence>
<dbReference type="FunFam" id="3.40.50.720:FF:000032">
    <property type="entry name" value="UDP-glucose 6-dehydrogenase"/>
    <property type="match status" value="1"/>
</dbReference>
<dbReference type="GO" id="GO:0003979">
    <property type="term" value="F:UDP-glucose 6-dehydrogenase activity"/>
    <property type="evidence" value="ECO:0007669"/>
    <property type="project" value="UniProtKB-EC"/>
</dbReference>
<feature type="binding site" evidence="11">
    <location>
        <begin position="221"/>
        <end position="225"/>
    </location>
    <ligand>
        <name>substrate</name>
    </ligand>
</feature>
<evidence type="ECO:0000256" key="6">
    <source>
        <dbReference type="ARBA" id="ARBA00023027"/>
    </source>
</evidence>
<evidence type="ECO:0000256" key="1">
    <source>
        <dbReference type="ARBA" id="ARBA00004701"/>
    </source>
</evidence>
<protein>
    <recommendedName>
        <fullName evidence="4">UDP-glucose 6-dehydrogenase</fullName>
        <ecNumber evidence="3">1.1.1.22</ecNumber>
    </recommendedName>
</protein>
<dbReference type="PIRSF" id="PIRSF500133">
    <property type="entry name" value="UDPglc_DH_euk"/>
    <property type="match status" value="1"/>
</dbReference>
<dbReference type="PANTHER" id="PTHR11374">
    <property type="entry name" value="UDP-GLUCOSE DEHYDROGENASE/UDP-MANNAC DEHYDROGENASE"/>
    <property type="match status" value="1"/>
</dbReference>
<dbReference type="InterPro" id="IPR036220">
    <property type="entry name" value="UDP-Glc/GDP-Man_DH_C_sf"/>
</dbReference>
<reference evidence="15" key="3">
    <citation type="submission" date="2019-07" db="EMBL/GenBank/DDBJ databases">
        <authorList>
            <person name="Whitman W."/>
            <person name="Huntemann M."/>
            <person name="Clum A."/>
            <person name="Pillay M."/>
            <person name="Palaniappan K."/>
            <person name="Varghese N."/>
            <person name="Mikhailova N."/>
            <person name="Stamatis D."/>
            <person name="Reddy T."/>
            <person name="Daum C."/>
            <person name="Shapiro N."/>
            <person name="Ivanova N."/>
            <person name="Kyrpides N."/>
            <person name="Woyke T."/>
        </authorList>
    </citation>
    <scope>NUCLEOTIDE SEQUENCE</scope>
    <source>
        <strain evidence="15">CGMCC 1.5380</strain>
    </source>
</reference>
<evidence type="ECO:0000256" key="8">
    <source>
        <dbReference type="ARBA" id="ARBA00053241"/>
    </source>
</evidence>
<feature type="binding site" evidence="12">
    <location>
        <begin position="132"/>
        <end position="133"/>
    </location>
    <ligand>
        <name>NAD(+)</name>
        <dbReference type="ChEBI" id="CHEBI:57540"/>
    </ligand>
</feature>
<feature type="binding site" evidence="11">
    <location>
        <begin position="268"/>
        <end position="274"/>
    </location>
    <ligand>
        <name>substrate</name>
    </ligand>
</feature>
<dbReference type="EC" id="1.1.1.22" evidence="3"/>
<dbReference type="GO" id="GO:0006024">
    <property type="term" value="P:glycosaminoglycan biosynthetic process"/>
    <property type="evidence" value="ECO:0007669"/>
    <property type="project" value="TreeGrafter"/>
</dbReference>
<feature type="binding site" evidence="12">
    <location>
        <position position="40"/>
    </location>
    <ligand>
        <name>NAD(+)</name>
        <dbReference type="ChEBI" id="CHEBI:57540"/>
    </ligand>
</feature>
<dbReference type="InterPro" id="IPR001732">
    <property type="entry name" value="UDP-Glc/GDP-Man_DH_N"/>
</dbReference>